<accession>A0ABQ4SXE8</accession>
<organism evidence="1 2">
    <name type="scientific">Methylobacterium jeotgali</name>
    <dbReference type="NCBI Taxonomy" id="381630"/>
    <lineage>
        <taxon>Bacteria</taxon>
        <taxon>Pseudomonadati</taxon>
        <taxon>Pseudomonadota</taxon>
        <taxon>Alphaproteobacteria</taxon>
        <taxon>Hyphomicrobiales</taxon>
        <taxon>Methylobacteriaceae</taxon>
        <taxon>Methylobacterium</taxon>
    </lineage>
</organism>
<name>A0ABQ4SXE8_9HYPH</name>
<keyword evidence="2" id="KW-1185">Reference proteome</keyword>
<reference evidence="1" key="2">
    <citation type="submission" date="2021-08" db="EMBL/GenBank/DDBJ databases">
        <authorList>
            <person name="Tani A."/>
            <person name="Ola A."/>
            <person name="Ogura Y."/>
            <person name="Katsura K."/>
            <person name="Hayashi T."/>
        </authorList>
    </citation>
    <scope>NUCLEOTIDE SEQUENCE</scope>
    <source>
        <strain evidence="1">LMG 23639</strain>
    </source>
</reference>
<sequence>MVRRMKRHMPPGAVEDFLDEAGKLRHAATELLARAPVRGPLYLSLEGILGAIDSVAEIVKGDRRHFHEKGIASAWNRPPD</sequence>
<evidence type="ECO:0000313" key="1">
    <source>
        <dbReference type="EMBL" id="GJE07847.1"/>
    </source>
</evidence>
<gene>
    <name evidence="1" type="ORF">AOPFMNJM_3179</name>
</gene>
<protein>
    <submittedName>
        <fullName evidence="1">Uncharacterized protein</fullName>
    </submittedName>
</protein>
<comment type="caution">
    <text evidence="1">The sequence shown here is derived from an EMBL/GenBank/DDBJ whole genome shotgun (WGS) entry which is preliminary data.</text>
</comment>
<dbReference type="Proteomes" id="UP001055102">
    <property type="component" value="Unassembled WGS sequence"/>
</dbReference>
<reference evidence="1" key="1">
    <citation type="journal article" date="2021" name="Front. Microbiol.">
        <title>Comprehensive Comparative Genomics and Phenotyping of Methylobacterium Species.</title>
        <authorList>
            <person name="Alessa O."/>
            <person name="Ogura Y."/>
            <person name="Fujitani Y."/>
            <person name="Takami H."/>
            <person name="Hayashi T."/>
            <person name="Sahin N."/>
            <person name="Tani A."/>
        </authorList>
    </citation>
    <scope>NUCLEOTIDE SEQUENCE</scope>
    <source>
        <strain evidence="1">LMG 23639</strain>
    </source>
</reference>
<dbReference type="EMBL" id="BPQR01000056">
    <property type="protein sequence ID" value="GJE07847.1"/>
    <property type="molecule type" value="Genomic_DNA"/>
</dbReference>
<evidence type="ECO:0000313" key="2">
    <source>
        <dbReference type="Proteomes" id="UP001055102"/>
    </source>
</evidence>
<proteinExistence type="predicted"/>